<proteinExistence type="predicted"/>
<reference evidence="2 3" key="1">
    <citation type="submission" date="2018-02" db="EMBL/GenBank/DDBJ databases">
        <title>The genomes of Aspergillus section Nigri reveals drivers in fungal speciation.</title>
        <authorList>
            <consortium name="DOE Joint Genome Institute"/>
            <person name="Vesth T.C."/>
            <person name="Nybo J."/>
            <person name="Theobald S."/>
            <person name="Brandl J."/>
            <person name="Frisvad J.C."/>
            <person name="Nielsen K.F."/>
            <person name="Lyhne E.K."/>
            <person name="Kogle M.E."/>
            <person name="Kuo A."/>
            <person name="Riley R."/>
            <person name="Clum A."/>
            <person name="Nolan M."/>
            <person name="Lipzen A."/>
            <person name="Salamov A."/>
            <person name="Henrissat B."/>
            <person name="Wiebenga A."/>
            <person name="De vries R.P."/>
            <person name="Grigoriev I.V."/>
            <person name="Mortensen U.H."/>
            <person name="Andersen M.R."/>
            <person name="Baker S.E."/>
        </authorList>
    </citation>
    <scope>NUCLEOTIDE SEQUENCE [LARGE SCALE GENOMIC DNA]</scope>
    <source>
        <strain evidence="2 3">CBS 313.89</strain>
    </source>
</reference>
<evidence type="ECO:0000256" key="1">
    <source>
        <dbReference type="SAM" id="Phobius"/>
    </source>
</evidence>
<evidence type="ECO:0000313" key="2">
    <source>
        <dbReference type="EMBL" id="RAK79459.1"/>
    </source>
</evidence>
<keyword evidence="1" id="KW-0472">Membrane</keyword>
<keyword evidence="3" id="KW-1185">Reference proteome</keyword>
<dbReference type="AlphaFoldDB" id="A0A8G1W3T9"/>
<feature type="transmembrane region" description="Helical" evidence="1">
    <location>
        <begin position="13"/>
        <end position="30"/>
    </location>
</feature>
<dbReference type="EMBL" id="KZ824633">
    <property type="protein sequence ID" value="RAK79459.1"/>
    <property type="molecule type" value="Genomic_DNA"/>
</dbReference>
<dbReference type="RefSeq" id="XP_040803469.1">
    <property type="nucleotide sequence ID" value="XM_040945575.1"/>
</dbReference>
<organism evidence="2 3">
    <name type="scientific">Aspergillus fijiensis CBS 313.89</name>
    <dbReference type="NCBI Taxonomy" id="1448319"/>
    <lineage>
        <taxon>Eukaryota</taxon>
        <taxon>Fungi</taxon>
        <taxon>Dikarya</taxon>
        <taxon>Ascomycota</taxon>
        <taxon>Pezizomycotina</taxon>
        <taxon>Eurotiomycetes</taxon>
        <taxon>Eurotiomycetidae</taxon>
        <taxon>Eurotiales</taxon>
        <taxon>Aspergillaceae</taxon>
        <taxon>Aspergillus</taxon>
    </lineage>
</organism>
<sequence>MIDRGSFLIPDNLPLPLTLLFAIFLCYWVCNVTQFEPPRLEKPKIRVCAGQDRSKRRSPNHQLGWRWLRRDDTGLALIWQVL</sequence>
<evidence type="ECO:0000313" key="3">
    <source>
        <dbReference type="Proteomes" id="UP000249789"/>
    </source>
</evidence>
<accession>A0A8G1W3T9</accession>
<dbReference type="GeneID" id="63862908"/>
<keyword evidence="1" id="KW-0812">Transmembrane</keyword>
<name>A0A8G1W3T9_9EURO</name>
<dbReference type="VEuPathDB" id="FungiDB:BO72DRAFT_45178"/>
<dbReference type="Proteomes" id="UP000249789">
    <property type="component" value="Unassembled WGS sequence"/>
</dbReference>
<gene>
    <name evidence="2" type="ORF">BO72DRAFT_45178</name>
</gene>
<keyword evidence="1" id="KW-1133">Transmembrane helix</keyword>
<protein>
    <submittedName>
        <fullName evidence="2">Uncharacterized protein</fullName>
    </submittedName>
</protein>